<keyword evidence="1" id="KW-1133">Transmembrane helix</keyword>
<gene>
    <name evidence="2" type="ORF">H8718_18720</name>
</gene>
<name>A0A926EN64_9FIRM</name>
<comment type="caution">
    <text evidence="2">The sequence shown here is derived from an EMBL/GenBank/DDBJ whole genome shotgun (WGS) entry which is preliminary data.</text>
</comment>
<dbReference type="AlphaFoldDB" id="A0A926EN64"/>
<keyword evidence="1" id="KW-0472">Membrane</keyword>
<protein>
    <submittedName>
        <fullName evidence="2">Uncharacterized protein</fullName>
    </submittedName>
</protein>
<dbReference type="RefSeq" id="WP_249334479.1">
    <property type="nucleotide sequence ID" value="NZ_JACRSY010000057.1"/>
</dbReference>
<sequence length="60" mass="6578">MQRTKINLTTLFLGIIALMLSIIVIYTTVGLVVANSITTGEIICEPVPPENDDITFIIED</sequence>
<organism evidence="2 3">
    <name type="scientific">Zhenhengia yiwuensis</name>
    <dbReference type="NCBI Taxonomy" id="2763666"/>
    <lineage>
        <taxon>Bacteria</taxon>
        <taxon>Bacillati</taxon>
        <taxon>Bacillota</taxon>
        <taxon>Clostridia</taxon>
        <taxon>Lachnospirales</taxon>
        <taxon>Lachnospiraceae</taxon>
        <taxon>Zhenhengia</taxon>
    </lineage>
</organism>
<keyword evidence="1" id="KW-0812">Transmembrane</keyword>
<dbReference type="Proteomes" id="UP000655830">
    <property type="component" value="Unassembled WGS sequence"/>
</dbReference>
<reference evidence="2" key="1">
    <citation type="submission" date="2020-08" db="EMBL/GenBank/DDBJ databases">
        <title>Genome public.</title>
        <authorList>
            <person name="Liu C."/>
            <person name="Sun Q."/>
        </authorList>
    </citation>
    <scope>NUCLEOTIDE SEQUENCE</scope>
    <source>
        <strain evidence="2">NSJ-12</strain>
    </source>
</reference>
<proteinExistence type="predicted"/>
<evidence type="ECO:0000313" key="3">
    <source>
        <dbReference type="Proteomes" id="UP000655830"/>
    </source>
</evidence>
<dbReference type="EMBL" id="JACRSY010000057">
    <property type="protein sequence ID" value="MBC8581520.1"/>
    <property type="molecule type" value="Genomic_DNA"/>
</dbReference>
<evidence type="ECO:0000256" key="1">
    <source>
        <dbReference type="SAM" id="Phobius"/>
    </source>
</evidence>
<evidence type="ECO:0000313" key="2">
    <source>
        <dbReference type="EMBL" id="MBC8581520.1"/>
    </source>
</evidence>
<feature type="transmembrane region" description="Helical" evidence="1">
    <location>
        <begin position="12"/>
        <end position="34"/>
    </location>
</feature>
<accession>A0A926EN64</accession>
<keyword evidence="3" id="KW-1185">Reference proteome</keyword>